<dbReference type="GO" id="GO:0016627">
    <property type="term" value="F:oxidoreductase activity, acting on the CH-CH group of donors"/>
    <property type="evidence" value="ECO:0007669"/>
    <property type="project" value="TreeGrafter"/>
</dbReference>
<dbReference type="Pfam" id="PF01243">
    <property type="entry name" value="PNPOx_N"/>
    <property type="match status" value="1"/>
</dbReference>
<dbReference type="EMBL" id="JABJVM010000003">
    <property type="protein sequence ID" value="MBA3925461.1"/>
    <property type="molecule type" value="Genomic_DNA"/>
</dbReference>
<organism evidence="3 4">
    <name type="scientific">Listeria rustica</name>
    <dbReference type="NCBI Taxonomy" id="2713503"/>
    <lineage>
        <taxon>Bacteria</taxon>
        <taxon>Bacillati</taxon>
        <taxon>Bacillota</taxon>
        <taxon>Bacilli</taxon>
        <taxon>Bacillales</taxon>
        <taxon>Listeriaceae</taxon>
        <taxon>Listeria</taxon>
    </lineage>
</organism>
<reference evidence="3 4" key="1">
    <citation type="submission" date="2020-08" db="EMBL/GenBank/DDBJ databases">
        <title>Listeria ohnekaius sp. nov. and Listeria portnoyii sp. nov. isolated from non-agricultural and natural environments.</title>
        <authorList>
            <person name="Weller D."/>
            <person name="Belias A.M."/>
            <person name="Liao J."/>
            <person name="Guo S."/>
            <person name="Orsi R.H."/>
            <person name="Wiedmann M."/>
        </authorList>
    </citation>
    <scope>NUCLEOTIDE SEQUENCE [LARGE SCALE GENOMIC DNA]</scope>
    <source>
        <strain evidence="3 4">FSL W9-0585</strain>
    </source>
</reference>
<dbReference type="GO" id="GO:0005829">
    <property type="term" value="C:cytosol"/>
    <property type="evidence" value="ECO:0007669"/>
    <property type="project" value="TreeGrafter"/>
</dbReference>
<proteinExistence type="predicted"/>
<sequence length="164" mass="18709">MVATINIDKVKSRYDAFVASRKTIVISSNDADGNPFISYAPFVQHEGKLYIYISAIAEHYDFIEQSETIQIMMLADEQDTKNLFARERLYLKCTAENIGNDDLEMIFEKMTAIHGAQLIQLLRTIDMSIFELTPKDGRYVIGFGQAFTVDFAAEKLEHIVVEKK</sequence>
<protein>
    <submittedName>
        <fullName evidence="3">Heme iron utilization protein</fullName>
    </submittedName>
</protein>
<dbReference type="AlphaFoldDB" id="A0A7W1T526"/>
<dbReference type="InterPro" id="IPR052019">
    <property type="entry name" value="F420H2_bilvrd_red/Heme_oxyg"/>
</dbReference>
<dbReference type="InterPro" id="IPR014419">
    <property type="entry name" value="HutZ"/>
</dbReference>
<evidence type="ECO:0000313" key="4">
    <source>
        <dbReference type="Proteomes" id="UP000548787"/>
    </source>
</evidence>
<comment type="caution">
    <text evidence="3">The sequence shown here is derived from an EMBL/GenBank/DDBJ whole genome shotgun (WGS) entry which is preliminary data.</text>
</comment>
<feature type="domain" description="Pyridoxamine 5'-phosphate oxidase N-terminal" evidence="2">
    <location>
        <begin position="13"/>
        <end position="140"/>
    </location>
</feature>
<dbReference type="PIRSF" id="PIRSF004633">
    <property type="entry name" value="UCP_PLP_oxd"/>
    <property type="match status" value="1"/>
</dbReference>
<evidence type="ECO:0000256" key="1">
    <source>
        <dbReference type="ARBA" id="ARBA00023002"/>
    </source>
</evidence>
<dbReference type="SUPFAM" id="SSF50475">
    <property type="entry name" value="FMN-binding split barrel"/>
    <property type="match status" value="1"/>
</dbReference>
<name>A0A7W1T526_9LIST</name>
<evidence type="ECO:0000313" key="3">
    <source>
        <dbReference type="EMBL" id="MBA3925461.1"/>
    </source>
</evidence>
<dbReference type="PANTHER" id="PTHR35176">
    <property type="entry name" value="HEME OXYGENASE HI_0854-RELATED"/>
    <property type="match status" value="1"/>
</dbReference>
<dbReference type="InterPro" id="IPR011576">
    <property type="entry name" value="Pyridox_Oxase_N"/>
</dbReference>
<dbReference type="RefSeq" id="WP_181675692.1">
    <property type="nucleotide sequence ID" value="NZ_JABJVM010000003.1"/>
</dbReference>
<keyword evidence="1" id="KW-0560">Oxidoreductase</keyword>
<dbReference type="Proteomes" id="UP000548787">
    <property type="component" value="Unassembled WGS sequence"/>
</dbReference>
<gene>
    <name evidence="3" type="ORF">HPK16_03810</name>
</gene>
<dbReference type="PANTHER" id="PTHR35176:SF6">
    <property type="entry name" value="HEME OXYGENASE HI_0854-RELATED"/>
    <property type="match status" value="1"/>
</dbReference>
<keyword evidence="4" id="KW-1185">Reference proteome</keyword>
<dbReference type="Gene3D" id="2.30.110.10">
    <property type="entry name" value="Electron Transport, Fmn-binding Protein, Chain A"/>
    <property type="match status" value="1"/>
</dbReference>
<dbReference type="InterPro" id="IPR012349">
    <property type="entry name" value="Split_barrel_FMN-bd"/>
</dbReference>
<dbReference type="GO" id="GO:0070967">
    <property type="term" value="F:coenzyme F420 binding"/>
    <property type="evidence" value="ECO:0007669"/>
    <property type="project" value="TreeGrafter"/>
</dbReference>
<accession>A0A7W1T526</accession>
<evidence type="ECO:0000259" key="2">
    <source>
        <dbReference type="Pfam" id="PF01243"/>
    </source>
</evidence>